<accession>D2UXT1</accession>
<proteinExistence type="predicted"/>
<evidence type="ECO:0000256" key="1">
    <source>
        <dbReference type="SAM" id="MobiDB-lite"/>
    </source>
</evidence>
<gene>
    <name evidence="2" type="primary">FM140</name>
    <name evidence="2" type="ORF">NAEGRDRAFT_61232</name>
</gene>
<feature type="compositionally biased region" description="Basic and acidic residues" evidence="1">
    <location>
        <begin position="53"/>
        <end position="62"/>
    </location>
</feature>
<evidence type="ECO:0000313" key="3">
    <source>
        <dbReference type="Proteomes" id="UP000006671"/>
    </source>
</evidence>
<dbReference type="InterPro" id="IPR032675">
    <property type="entry name" value="LRR_dom_sf"/>
</dbReference>
<dbReference type="STRING" id="5762.D2UXT1"/>
<feature type="region of interest" description="Disordered" evidence="1">
    <location>
        <begin position="1"/>
        <end position="86"/>
    </location>
</feature>
<dbReference type="AlphaFoldDB" id="D2UXT1"/>
<feature type="compositionally biased region" description="Low complexity" evidence="1">
    <location>
        <begin position="405"/>
        <end position="427"/>
    </location>
</feature>
<dbReference type="InterPro" id="IPR001611">
    <property type="entry name" value="Leu-rich_rpt"/>
</dbReference>
<dbReference type="eggNOG" id="KOG0531">
    <property type="taxonomic scope" value="Eukaryota"/>
</dbReference>
<dbReference type="PANTHER" id="PTHR22708:SF0">
    <property type="entry name" value="LEUCINE-RICH REPEAT-CONTAINING PROTEIN 56"/>
    <property type="match status" value="1"/>
</dbReference>
<dbReference type="VEuPathDB" id="AmoebaDB:NAEGRDRAFT_61232"/>
<dbReference type="Pfam" id="PF14580">
    <property type="entry name" value="LRR_9"/>
    <property type="match status" value="1"/>
</dbReference>
<dbReference type="OrthoDB" id="676979at2759"/>
<evidence type="ECO:0000313" key="2">
    <source>
        <dbReference type="EMBL" id="EFC50682.1"/>
    </source>
</evidence>
<feature type="compositionally biased region" description="Polar residues" evidence="1">
    <location>
        <begin position="432"/>
        <end position="453"/>
    </location>
</feature>
<sequence length="613" mass="69042">MGTTLQDDLQSKPVRQKVVEPLNPILPKRSGSIENKKMVSVLGNPKNSKKIKKKEDNEKYDDNESIETPSEESVSSLLSNDGDDEDDEFIRKQTEARVEYRGTSEVDDLKPIPSTSLPLGLVKSIVSFDLNELPSEEIDPNLLALEEYLSESKLKAATGEDNLNNVKHLEIIVNTTKNSLGDVGSKLPNLEELKLNGSTIPSIRDLGTSLKFVRILWLSRCGIGELDGISTFSRLKELYLSYNDIEDISDLSGMEELEVLDLEGNNIEDELQLIYLSDCKHLTSLTLSGNPLVVKMIGYRSMVKSTLQTLEYLDDSPLIEDEMDDRGISPIKKDGQTPSLEELENEFEMLKKSIKFTRMESLDETLNDNPLILTISNRLYNPADNNMIRNITTSTPRLDGGRPQSASFFRRPSTSSSSIFRSMSKSRIGLRPSTSQMRPTTSSMIRPTTTSSVGGRPMTASSDRGKPSHPFSSNQQLEEEDTSSHLTYKAKEVYCGNIVKGLKKKKQQEPMFLARTESNDVEMDILAQVQQRKLHTLDEPNEELEEFLNDVYEGFEVEKDEDVSSYRNSYSNKISVRAESYSLDTIPVYEDIFNEQAKKRAGLKTKDNRKPQK</sequence>
<dbReference type="PROSITE" id="PS51450">
    <property type="entry name" value="LRR"/>
    <property type="match status" value="2"/>
</dbReference>
<organism evidence="3">
    <name type="scientific">Naegleria gruberi</name>
    <name type="common">Amoeba</name>
    <dbReference type="NCBI Taxonomy" id="5762"/>
    <lineage>
        <taxon>Eukaryota</taxon>
        <taxon>Discoba</taxon>
        <taxon>Heterolobosea</taxon>
        <taxon>Tetramitia</taxon>
        <taxon>Eutetramitia</taxon>
        <taxon>Vahlkampfiidae</taxon>
        <taxon>Naegleria</taxon>
    </lineage>
</organism>
<dbReference type="EMBL" id="GG738845">
    <property type="protein sequence ID" value="EFC50682.1"/>
    <property type="molecule type" value="Genomic_DNA"/>
</dbReference>
<keyword evidence="3" id="KW-1185">Reference proteome</keyword>
<protein>
    <submittedName>
        <fullName evidence="2">Uncharacterized protein FM140</fullName>
    </submittedName>
</protein>
<feature type="region of interest" description="Disordered" evidence="1">
    <location>
        <begin position="392"/>
        <end position="484"/>
    </location>
</feature>
<dbReference type="InterPro" id="IPR040091">
    <property type="entry name" value="LRRC56"/>
</dbReference>
<dbReference type="GeneID" id="8863798"/>
<dbReference type="KEGG" id="ngr:NAEGRDRAFT_61232"/>
<reference evidence="2 3" key="1">
    <citation type="journal article" date="2010" name="Cell">
        <title>The genome of Naegleria gruberi illuminates early eukaryotic versatility.</title>
        <authorList>
            <person name="Fritz-Laylin L.K."/>
            <person name="Prochnik S.E."/>
            <person name="Ginger M.L."/>
            <person name="Dacks J.B."/>
            <person name="Carpenter M.L."/>
            <person name="Field M.C."/>
            <person name="Kuo A."/>
            <person name="Paredez A."/>
            <person name="Chapman J."/>
            <person name="Pham J."/>
            <person name="Shu S."/>
            <person name="Neupane R."/>
            <person name="Cipriano M."/>
            <person name="Mancuso J."/>
            <person name="Tu H."/>
            <person name="Salamov A."/>
            <person name="Lindquist E."/>
            <person name="Shapiro H."/>
            <person name="Lucas S."/>
            <person name="Grigoriev I.V."/>
            <person name="Cande W.Z."/>
            <person name="Fulton C."/>
            <person name="Rokhsar D.S."/>
            <person name="Dawson S.C."/>
        </authorList>
    </citation>
    <scope>NUCLEOTIDE SEQUENCE [LARGE SCALE GENOMIC DNA]</scope>
    <source>
        <strain evidence="2 3">NEG-M</strain>
    </source>
</reference>
<dbReference type="OMA" id="ADNNMIR"/>
<dbReference type="Gene3D" id="3.80.10.10">
    <property type="entry name" value="Ribonuclease Inhibitor"/>
    <property type="match status" value="1"/>
</dbReference>
<dbReference type="SUPFAM" id="SSF52058">
    <property type="entry name" value="L domain-like"/>
    <property type="match status" value="1"/>
</dbReference>
<dbReference type="InParanoid" id="D2UXT1"/>
<dbReference type="Proteomes" id="UP000006671">
    <property type="component" value="Unassembled WGS sequence"/>
</dbReference>
<dbReference type="RefSeq" id="XP_002683426.1">
    <property type="nucleotide sequence ID" value="XM_002683380.1"/>
</dbReference>
<name>D2UXT1_NAEGR</name>
<dbReference type="PANTHER" id="PTHR22708">
    <property type="entry name" value="LEUCINE-RICH REPEAT-CONTAINING PROTEIN 56"/>
    <property type="match status" value="1"/>
</dbReference>
<feature type="compositionally biased region" description="Polar residues" evidence="1">
    <location>
        <begin position="66"/>
        <end position="79"/>
    </location>
</feature>